<protein>
    <submittedName>
        <fullName evidence="2">Uncharacterized protein</fullName>
    </submittedName>
</protein>
<reference evidence="2 3" key="1">
    <citation type="submission" date="2020-08" db="EMBL/GenBank/DDBJ databases">
        <title>Genome sequence of Phycicoccus endophyticus JCM 31784T.</title>
        <authorList>
            <person name="Hyun D.-W."/>
            <person name="Bae J.-W."/>
        </authorList>
    </citation>
    <scope>NUCLEOTIDE SEQUENCE [LARGE SCALE GENOMIC DNA]</scope>
    <source>
        <strain evidence="2 3">JCM 31784</strain>
    </source>
</reference>
<gene>
    <name evidence="2" type="ORF">H9L10_14830</name>
</gene>
<evidence type="ECO:0000313" key="3">
    <source>
        <dbReference type="Proteomes" id="UP000515976"/>
    </source>
</evidence>
<accession>A0A7G9R1G3</accession>
<evidence type="ECO:0000313" key="2">
    <source>
        <dbReference type="EMBL" id="QNN49438.1"/>
    </source>
</evidence>
<keyword evidence="1" id="KW-0732">Signal</keyword>
<dbReference type="Proteomes" id="UP000515976">
    <property type="component" value="Chromosome"/>
</dbReference>
<dbReference type="RefSeq" id="WP_166099411.1">
    <property type="nucleotide sequence ID" value="NZ_BMMY01000005.1"/>
</dbReference>
<feature type="signal peptide" evidence="1">
    <location>
        <begin position="1"/>
        <end position="36"/>
    </location>
</feature>
<dbReference type="EMBL" id="CP060712">
    <property type="protein sequence ID" value="QNN49438.1"/>
    <property type="molecule type" value="Genomic_DNA"/>
</dbReference>
<organism evidence="2 3">
    <name type="scientific">Phycicoccus endophyticus</name>
    <dbReference type="NCBI Taxonomy" id="1690220"/>
    <lineage>
        <taxon>Bacteria</taxon>
        <taxon>Bacillati</taxon>
        <taxon>Actinomycetota</taxon>
        <taxon>Actinomycetes</taxon>
        <taxon>Micrococcales</taxon>
        <taxon>Intrasporangiaceae</taxon>
        <taxon>Phycicoccus</taxon>
    </lineage>
</organism>
<evidence type="ECO:0000256" key="1">
    <source>
        <dbReference type="SAM" id="SignalP"/>
    </source>
</evidence>
<sequence length="52" mass="5502">MRVETPHRQVNRRVVSVYSLSAAMAAMAVSSQSGWAAVSCTLSNATRVPPVA</sequence>
<name>A0A7G9R1G3_9MICO</name>
<proteinExistence type="predicted"/>
<feature type="chain" id="PRO_5038977133" evidence="1">
    <location>
        <begin position="37"/>
        <end position="52"/>
    </location>
</feature>
<dbReference type="AlphaFoldDB" id="A0A7G9R1G3"/>
<dbReference type="KEGG" id="pei:H9L10_14830"/>
<keyword evidence="3" id="KW-1185">Reference proteome</keyword>